<dbReference type="SUPFAM" id="SSF54747">
    <property type="entry name" value="Ribosomal L11/L12e N-terminal domain"/>
    <property type="match status" value="1"/>
</dbReference>
<dbReference type="NCBIfam" id="NF002232">
    <property type="entry name" value="PRK01143.1"/>
    <property type="match status" value="1"/>
</dbReference>
<dbReference type="GO" id="GO:0015934">
    <property type="term" value="C:large ribosomal subunit"/>
    <property type="evidence" value="ECO:0007669"/>
    <property type="project" value="TreeGrafter"/>
</dbReference>
<reference evidence="8" key="1">
    <citation type="submission" date="2013-08" db="EMBL/GenBank/DDBJ databases">
        <authorList>
            <person name="Mendez C."/>
            <person name="Richter M."/>
            <person name="Ferrer M."/>
            <person name="Sanchez J."/>
        </authorList>
    </citation>
    <scope>NUCLEOTIDE SEQUENCE</scope>
</reference>
<dbReference type="InterPro" id="IPR036796">
    <property type="entry name" value="Ribosomal_uL11_N_sf"/>
</dbReference>
<evidence type="ECO:0000256" key="5">
    <source>
        <dbReference type="ARBA" id="ARBA00023274"/>
    </source>
</evidence>
<comment type="caution">
    <text evidence="8">The sequence shown here is derived from an EMBL/GenBank/DDBJ whole genome shotgun (WGS) entry which is preliminary data.</text>
</comment>
<dbReference type="GO" id="GO:0006412">
    <property type="term" value="P:translation"/>
    <property type="evidence" value="ECO:0007669"/>
    <property type="project" value="InterPro"/>
</dbReference>
<evidence type="ECO:0000256" key="4">
    <source>
        <dbReference type="ARBA" id="ARBA00022980"/>
    </source>
</evidence>
<dbReference type="Gene3D" id="3.30.1550.10">
    <property type="entry name" value="Ribosomal protein L11/L12, N-terminal domain"/>
    <property type="match status" value="1"/>
</dbReference>
<dbReference type="InterPro" id="IPR020783">
    <property type="entry name" value="Ribosomal_uL11_C"/>
</dbReference>
<dbReference type="HAMAP" id="MF_00736">
    <property type="entry name" value="Ribosomal_uL11"/>
    <property type="match status" value="1"/>
</dbReference>
<dbReference type="GO" id="GO:0070180">
    <property type="term" value="F:large ribosomal subunit rRNA binding"/>
    <property type="evidence" value="ECO:0007669"/>
    <property type="project" value="TreeGrafter"/>
</dbReference>
<evidence type="ECO:0000259" key="6">
    <source>
        <dbReference type="Pfam" id="PF00298"/>
    </source>
</evidence>
<dbReference type="PANTHER" id="PTHR11661">
    <property type="entry name" value="60S RIBOSOMAL PROTEIN L12"/>
    <property type="match status" value="1"/>
</dbReference>
<dbReference type="SUPFAM" id="SSF46906">
    <property type="entry name" value="Ribosomal protein L11, C-terminal domain"/>
    <property type="match status" value="1"/>
</dbReference>
<feature type="domain" description="Large ribosomal subunit protein uL11 C-terminal" evidence="6">
    <location>
        <begin position="69"/>
        <end position="136"/>
    </location>
</feature>
<keyword evidence="4 8" id="KW-0689">Ribosomal protein</keyword>
<dbReference type="CDD" id="cd00349">
    <property type="entry name" value="Ribosomal_L11"/>
    <property type="match status" value="1"/>
</dbReference>
<dbReference type="AlphaFoldDB" id="T1BMR1"/>
<sequence length="155" mass="15986">MADEVSVLVEGGKATAGPPLGPALGPLGVNVGQVVAKINEETKQFAGMRVPVVVRVDPGTRQFTLVVGRPPVTALLLKEAGKEKGSGKAKTDIVGDVSMGAVRKIAEAKSGDMFGRSVEEKVNQVIGTCVSLGLTVDGQDPRALLKERVRKGASA</sequence>
<dbReference type="PROSITE" id="PS00359">
    <property type="entry name" value="RIBOSOMAL_L11"/>
    <property type="match status" value="1"/>
</dbReference>
<keyword evidence="5" id="KW-0687">Ribonucleoprotein</keyword>
<dbReference type="InterPro" id="IPR020785">
    <property type="entry name" value="Ribosomal_uL11_CS"/>
</dbReference>
<reference evidence="8" key="2">
    <citation type="journal article" date="2014" name="ISME J.">
        <title>Microbial stratification in low pH oxic and suboxic macroscopic growths along an acid mine drainage.</title>
        <authorList>
            <person name="Mendez-Garcia C."/>
            <person name="Mesa V."/>
            <person name="Sprenger R.R."/>
            <person name="Richter M."/>
            <person name="Diez M.S."/>
            <person name="Solano J."/>
            <person name="Bargiela R."/>
            <person name="Golyshina O.V."/>
            <person name="Manteca A."/>
            <person name="Ramos J.L."/>
            <person name="Gallego J.R."/>
            <person name="Llorente I."/>
            <person name="Martins Dos Santos V.A."/>
            <person name="Jensen O.N."/>
            <person name="Pelaez A.I."/>
            <person name="Sanchez J."/>
            <person name="Ferrer M."/>
        </authorList>
    </citation>
    <scope>NUCLEOTIDE SEQUENCE</scope>
</reference>
<dbReference type="PANTHER" id="PTHR11661:SF1">
    <property type="entry name" value="LARGE RIBOSOMAL SUBUNIT PROTEIN UL11M"/>
    <property type="match status" value="1"/>
</dbReference>
<evidence type="ECO:0000256" key="3">
    <source>
        <dbReference type="ARBA" id="ARBA00022884"/>
    </source>
</evidence>
<dbReference type="EMBL" id="AUZY01003343">
    <property type="protein sequence ID" value="EQD69883.1"/>
    <property type="molecule type" value="Genomic_DNA"/>
</dbReference>
<keyword evidence="3" id="KW-0694">RNA-binding</keyword>
<name>T1BMR1_9ZZZZ</name>
<dbReference type="Pfam" id="PF00298">
    <property type="entry name" value="Ribosomal_L11"/>
    <property type="match status" value="1"/>
</dbReference>
<dbReference type="InterPro" id="IPR000911">
    <property type="entry name" value="Ribosomal_uL11"/>
</dbReference>
<dbReference type="Gene3D" id="1.10.10.250">
    <property type="entry name" value="Ribosomal protein L11, C-terminal domain"/>
    <property type="match status" value="1"/>
</dbReference>
<accession>T1BMR1</accession>
<comment type="similarity">
    <text evidence="1">Belongs to the universal ribosomal protein uL11 family.</text>
</comment>
<keyword evidence="2" id="KW-0699">rRNA-binding</keyword>
<evidence type="ECO:0000313" key="8">
    <source>
        <dbReference type="EMBL" id="EQD69883.1"/>
    </source>
</evidence>
<dbReference type="InterPro" id="IPR036769">
    <property type="entry name" value="Ribosomal_uL11_C_sf"/>
</dbReference>
<evidence type="ECO:0000259" key="7">
    <source>
        <dbReference type="Pfam" id="PF03946"/>
    </source>
</evidence>
<protein>
    <submittedName>
        <fullName evidence="8">Ribosomal protein L11</fullName>
    </submittedName>
</protein>
<gene>
    <name evidence="8" type="ORF">B1B_05289</name>
</gene>
<feature type="domain" description="Large ribosomal subunit protein uL11 N-terminal" evidence="7">
    <location>
        <begin position="5"/>
        <end position="63"/>
    </location>
</feature>
<dbReference type="Pfam" id="PF03946">
    <property type="entry name" value="Ribosomal_L11_N"/>
    <property type="match status" value="1"/>
</dbReference>
<evidence type="ECO:0000256" key="2">
    <source>
        <dbReference type="ARBA" id="ARBA00022730"/>
    </source>
</evidence>
<organism evidence="8">
    <name type="scientific">mine drainage metagenome</name>
    <dbReference type="NCBI Taxonomy" id="410659"/>
    <lineage>
        <taxon>unclassified sequences</taxon>
        <taxon>metagenomes</taxon>
        <taxon>ecological metagenomes</taxon>
    </lineage>
</organism>
<dbReference type="SMART" id="SM00649">
    <property type="entry name" value="RL11"/>
    <property type="match status" value="1"/>
</dbReference>
<evidence type="ECO:0000256" key="1">
    <source>
        <dbReference type="ARBA" id="ARBA00010537"/>
    </source>
</evidence>
<proteinExistence type="inferred from homology"/>
<dbReference type="InterPro" id="IPR020784">
    <property type="entry name" value="Ribosomal_uL11_N"/>
</dbReference>
<dbReference type="GO" id="GO:0003735">
    <property type="term" value="F:structural constituent of ribosome"/>
    <property type="evidence" value="ECO:0007669"/>
    <property type="project" value="InterPro"/>
</dbReference>